<proteinExistence type="predicted"/>
<evidence type="ECO:0000313" key="2">
    <source>
        <dbReference type="Proteomes" id="UP000887013"/>
    </source>
</evidence>
<name>A0A8X6U6N2_NEPPI</name>
<comment type="caution">
    <text evidence="1">The sequence shown here is derived from an EMBL/GenBank/DDBJ whole genome shotgun (WGS) entry which is preliminary data.</text>
</comment>
<dbReference type="AlphaFoldDB" id="A0A8X6U6N2"/>
<keyword evidence="2" id="KW-1185">Reference proteome</keyword>
<dbReference type="EMBL" id="BMAW01122027">
    <property type="protein sequence ID" value="GFT97096.1"/>
    <property type="molecule type" value="Genomic_DNA"/>
</dbReference>
<protein>
    <submittedName>
        <fullName evidence="1">Uncharacterized protein</fullName>
    </submittedName>
</protein>
<reference evidence="1" key="1">
    <citation type="submission" date="2020-08" db="EMBL/GenBank/DDBJ databases">
        <title>Multicomponent nature underlies the extraordinary mechanical properties of spider dragline silk.</title>
        <authorList>
            <person name="Kono N."/>
            <person name="Nakamura H."/>
            <person name="Mori M."/>
            <person name="Yoshida Y."/>
            <person name="Ohtoshi R."/>
            <person name="Malay A.D."/>
            <person name="Moran D.A.P."/>
            <person name="Tomita M."/>
            <person name="Numata K."/>
            <person name="Arakawa K."/>
        </authorList>
    </citation>
    <scope>NUCLEOTIDE SEQUENCE</scope>
</reference>
<accession>A0A8X6U6N2</accession>
<sequence length="158" mass="16620">MKETQKVSVEFCPGRAVVESARWVRHMTAIDGPRPIGSLPAREEDGVALELVVKWMEGRGKILAPSGGRSSRDNVKIGYGFGVLGKPKLIVNSPAKRSGSVGEVGYGFIGLLAGSCRPVRNGDGMFGSLSGSCRPVRSDYGLLVPLSGVLPVSECGYG</sequence>
<evidence type="ECO:0000313" key="1">
    <source>
        <dbReference type="EMBL" id="GFT97096.1"/>
    </source>
</evidence>
<organism evidence="1 2">
    <name type="scientific">Nephila pilipes</name>
    <name type="common">Giant wood spider</name>
    <name type="synonym">Nephila maculata</name>
    <dbReference type="NCBI Taxonomy" id="299642"/>
    <lineage>
        <taxon>Eukaryota</taxon>
        <taxon>Metazoa</taxon>
        <taxon>Ecdysozoa</taxon>
        <taxon>Arthropoda</taxon>
        <taxon>Chelicerata</taxon>
        <taxon>Arachnida</taxon>
        <taxon>Araneae</taxon>
        <taxon>Araneomorphae</taxon>
        <taxon>Entelegynae</taxon>
        <taxon>Araneoidea</taxon>
        <taxon>Nephilidae</taxon>
        <taxon>Nephila</taxon>
    </lineage>
</organism>
<gene>
    <name evidence="1" type="ORF">NPIL_463361</name>
</gene>
<dbReference type="Proteomes" id="UP000887013">
    <property type="component" value="Unassembled WGS sequence"/>
</dbReference>